<sequence>MSIFQKGMTDVLKRADRIQRERLKKQKQMASVRKLQAGMAVSSLLLLGMGQVAGGTYGAFTDAEDYRDQLKACEVFPATIEKMLEELRADLTELSALDREVFSVKLANHSIKIKEVPSGADSEKISSIAASLDGDINDLQTKISQTQEQLGNVEDVWARVDQGLTDLAVLVNEIQFNKYYHPNCLEIDHAGLLNGVTNEVNKLSLLDTHMKNSIGQLIKEYRQMKNLSDHAVPELSPSVQFSGESLLNSEKHKAYQELKKSFADRIDELNVQKDNTATRQAKLYKLADEKFAEEEKARLAKEKEEEEKKRAEEEKLAEEQKKAAEKKEKVKEKSESAPEEKVEQPVEEEEVVKEAEEVIEEPVEEEPVKEEPVEEVIEEPVDTPEEEEAESAAAEEAVIEEQTDGE</sequence>
<protein>
    <submittedName>
        <fullName evidence="3">Uncharacterized protein</fullName>
    </submittedName>
</protein>
<feature type="region of interest" description="Disordered" evidence="2">
    <location>
        <begin position="300"/>
        <end position="406"/>
    </location>
</feature>
<evidence type="ECO:0000313" key="4">
    <source>
        <dbReference type="Proteomes" id="UP000297776"/>
    </source>
</evidence>
<dbReference type="Proteomes" id="UP000297776">
    <property type="component" value="Unassembled WGS sequence"/>
</dbReference>
<comment type="caution">
    <text evidence="3">The sequence shown here is derived from an EMBL/GenBank/DDBJ whole genome shotgun (WGS) entry which is preliminary data.</text>
</comment>
<evidence type="ECO:0000256" key="2">
    <source>
        <dbReference type="SAM" id="MobiDB-lite"/>
    </source>
</evidence>
<name>A0A4Y8LM45_9BACL</name>
<keyword evidence="4" id="KW-1185">Reference proteome</keyword>
<organism evidence="3 4">
    <name type="scientific">Jeotgalibacillus salarius</name>
    <dbReference type="NCBI Taxonomy" id="546023"/>
    <lineage>
        <taxon>Bacteria</taxon>
        <taxon>Bacillati</taxon>
        <taxon>Bacillota</taxon>
        <taxon>Bacilli</taxon>
        <taxon>Bacillales</taxon>
        <taxon>Caryophanaceae</taxon>
        <taxon>Jeotgalibacillus</taxon>
    </lineage>
</organism>
<reference evidence="3 4" key="1">
    <citation type="submission" date="2019-03" db="EMBL/GenBank/DDBJ databases">
        <authorList>
            <person name="Yang Y."/>
        </authorList>
    </citation>
    <scope>NUCLEOTIDE SEQUENCE [LARGE SCALE GENOMIC DNA]</scope>
    <source>
        <strain evidence="3 4">ASL-1</strain>
    </source>
</reference>
<dbReference type="EMBL" id="SORX01000001">
    <property type="protein sequence ID" value="TFE04016.1"/>
    <property type="molecule type" value="Genomic_DNA"/>
</dbReference>
<feature type="compositionally biased region" description="Acidic residues" evidence="2">
    <location>
        <begin position="345"/>
        <end position="390"/>
    </location>
</feature>
<dbReference type="RefSeq" id="WP_166786693.1">
    <property type="nucleotide sequence ID" value="NZ_SORX01000001.1"/>
</dbReference>
<gene>
    <name evidence="3" type="ORF">E2626_01420</name>
</gene>
<feature type="compositionally biased region" description="Acidic residues" evidence="2">
    <location>
        <begin position="397"/>
        <end position="406"/>
    </location>
</feature>
<dbReference type="AlphaFoldDB" id="A0A4Y8LM45"/>
<accession>A0A4Y8LM45</accession>
<evidence type="ECO:0000256" key="1">
    <source>
        <dbReference type="SAM" id="Coils"/>
    </source>
</evidence>
<feature type="compositionally biased region" description="Basic and acidic residues" evidence="2">
    <location>
        <begin position="300"/>
        <end position="344"/>
    </location>
</feature>
<proteinExistence type="predicted"/>
<keyword evidence="1" id="KW-0175">Coiled coil</keyword>
<feature type="coiled-coil region" evidence="1">
    <location>
        <begin position="129"/>
        <end position="156"/>
    </location>
</feature>
<evidence type="ECO:0000313" key="3">
    <source>
        <dbReference type="EMBL" id="TFE04016.1"/>
    </source>
</evidence>